<proteinExistence type="predicted"/>
<reference evidence="1" key="1">
    <citation type="submission" date="2018-09" db="EMBL/GenBank/DDBJ databases">
        <authorList>
            <person name="Zhou D."/>
        </authorList>
    </citation>
    <scope>NUCLEOTIDE SEQUENCE</scope>
    <source>
        <strain evidence="1">12949</strain>
        <plasmid evidence="1">p12949-FIIY</plasmid>
    </source>
</reference>
<evidence type="ECO:0000313" key="1">
    <source>
        <dbReference type="EMBL" id="QBQ67964.1"/>
    </source>
</evidence>
<dbReference type="RefSeq" id="WP_172693212.1">
    <property type="nucleotide sequence ID" value="NZ_MH909344.1"/>
</dbReference>
<organism evidence="1">
    <name type="scientific">Enterobacter cloacae</name>
    <dbReference type="NCBI Taxonomy" id="550"/>
    <lineage>
        <taxon>Bacteria</taxon>
        <taxon>Pseudomonadati</taxon>
        <taxon>Pseudomonadota</taxon>
        <taxon>Gammaproteobacteria</taxon>
        <taxon>Enterobacterales</taxon>
        <taxon>Enterobacteriaceae</taxon>
        <taxon>Enterobacter</taxon>
        <taxon>Enterobacter cloacae complex</taxon>
    </lineage>
</organism>
<name>A0A482M5G5_ENTCL</name>
<keyword evidence="1" id="KW-0614">Plasmid</keyword>
<accession>A0A482M5G5</accession>
<dbReference type="EMBL" id="MH909344">
    <property type="protein sequence ID" value="QBQ67964.1"/>
    <property type="molecule type" value="Genomic_DNA"/>
</dbReference>
<dbReference type="AlphaFoldDB" id="A0A482M5G5"/>
<protein>
    <submittedName>
        <fullName evidence="1">Outer membrane porin OmpD</fullName>
    </submittedName>
</protein>
<geneLocation type="plasmid" evidence="1">
    <name>p12949-FIIY</name>
</geneLocation>
<sequence length="220" mass="25001">MCIHLNLMIFTKIIRGFISLKHPKFDVRVQINSSAARYADKLAAEIVSAYYDNSELAYESDSPFQFGVIRVPRNATHFEHSLYEKYSGLNKFEAPFAEALDRSGYPWHRNLSSGGFHIPLLTEGDTSSFYPDFLVWKSDLVYCLDTKGGHLLTDAVARKLFNIHEDGRSKILVRFITEGKQTELRGKATKGGYTVWKMKSGHPTPIYVADLDKAVRECLK</sequence>